<keyword evidence="1" id="KW-0479">Metal-binding</keyword>
<evidence type="ECO:0000256" key="6">
    <source>
        <dbReference type="SAM" id="MobiDB-lite"/>
    </source>
</evidence>
<reference evidence="9" key="2">
    <citation type="submission" date="2021-02" db="UniProtKB">
        <authorList>
            <consortium name="EnsemblMetazoa"/>
        </authorList>
    </citation>
    <scope>IDENTIFICATION</scope>
    <source>
        <strain evidence="9">JHB</strain>
    </source>
</reference>
<dbReference type="Proteomes" id="UP000002320">
    <property type="component" value="Unassembled WGS sequence"/>
</dbReference>
<feature type="domain" description="THAP-type" evidence="7">
    <location>
        <begin position="5"/>
        <end position="88"/>
    </location>
</feature>
<keyword evidence="10" id="KW-1185">Reference proteome</keyword>
<dbReference type="InterPro" id="IPR006612">
    <property type="entry name" value="THAP_Znf"/>
</dbReference>
<dbReference type="SMART" id="SM00980">
    <property type="entry name" value="THAP"/>
    <property type="match status" value="1"/>
</dbReference>
<feature type="region of interest" description="Disordered" evidence="6">
    <location>
        <begin position="284"/>
        <end position="314"/>
    </location>
</feature>
<accession>B0XH93</accession>
<reference evidence="8" key="1">
    <citation type="submission" date="2007-03" db="EMBL/GenBank/DDBJ databases">
        <title>Annotation of Culex pipiens quinquefasciatus.</title>
        <authorList>
            <consortium name="The Broad Institute Genome Sequencing Platform"/>
            <person name="Atkinson P.W."/>
            <person name="Hemingway J."/>
            <person name="Christensen B.M."/>
            <person name="Higgs S."/>
            <person name="Kodira C."/>
            <person name="Hannick L."/>
            <person name="Megy K."/>
            <person name="O'Leary S."/>
            <person name="Pearson M."/>
            <person name="Haas B.J."/>
            <person name="Mauceli E."/>
            <person name="Wortman J.R."/>
            <person name="Lee N.H."/>
            <person name="Guigo R."/>
            <person name="Stanke M."/>
            <person name="Alvarado L."/>
            <person name="Amedeo P."/>
            <person name="Antoine C.H."/>
            <person name="Arensburger P."/>
            <person name="Bidwell S.L."/>
            <person name="Crawford M."/>
            <person name="Camaro F."/>
            <person name="Devon K."/>
            <person name="Engels R."/>
            <person name="Hammond M."/>
            <person name="Howarth C."/>
            <person name="Koehrsen M."/>
            <person name="Lawson D."/>
            <person name="Montgomery P."/>
            <person name="Nene V."/>
            <person name="Nusbaum C."/>
            <person name="Puiu D."/>
            <person name="Romero-Severson J."/>
            <person name="Severson D.W."/>
            <person name="Shumway M."/>
            <person name="Sisk P."/>
            <person name="Stolte C."/>
            <person name="Zeng Q."/>
            <person name="Eisenstadt E."/>
            <person name="Fraser-Liggett C."/>
            <person name="Strausberg R."/>
            <person name="Galagan J."/>
            <person name="Birren B."/>
            <person name="Collins F.H."/>
        </authorList>
    </citation>
    <scope>NUCLEOTIDE SEQUENCE [LARGE SCALE GENOMIC DNA]</scope>
    <source>
        <strain evidence="8">JHB</strain>
    </source>
</reference>
<protein>
    <recommendedName>
        <fullName evidence="7">THAP-type domain-containing protein</fullName>
    </recommendedName>
</protein>
<sequence>MIQVQVKHCAVLDCGTSSDKYPYLFFLKVPASPERRLLWCDSMGIPASKGRMFCCTRHFDIPEDFDGADSSEAGMRLKLKHFVLPHKAIPFLSHAKNIYSIFNEAYLTGKLEPTSKSILPAIELDLNVRIPLNVKYAAQEQAVNLVIDEVMRYFSSEEVKSRYQLVQRLKSQRNALYEIVHEKSPNGTFQGSLHYRKIQPTVANASEGCLQLTVDQKQLELLYFECSPKELQVFQRPPRNEQLPPQTDSNNFYPELFYTPGIRVNLVLPFLQVMRQVRSNADQFLVPSKNNPKPSESTPNSLDPFQKSDNSRSKPVRFSQNVTLEYLNILLDLLGTYEFMLGQRQRMALLFLLQQFKREFEECEMNELHVQYGYFLSPFKYFRVINEDVRPNDPDEDAYLYVKEVINPEVNFTIENAIGGEGELDSLENIFQPIVQYLVEGGETSDNKQYLKFAEMLRKAVTYTCTDCNMSFDSALAQITIQEHRFCGKKAWKCVNCNMAFDECDIAGSGWQHDCGNSVF</sequence>
<dbReference type="Pfam" id="PF05485">
    <property type="entry name" value="THAP"/>
    <property type="match status" value="1"/>
</dbReference>
<dbReference type="PROSITE" id="PS50950">
    <property type="entry name" value="ZF_THAP"/>
    <property type="match status" value="1"/>
</dbReference>
<evidence type="ECO:0000313" key="8">
    <source>
        <dbReference type="EMBL" id="EDS28241.1"/>
    </source>
</evidence>
<dbReference type="OrthoDB" id="8196774at2759"/>
<evidence type="ECO:0000256" key="5">
    <source>
        <dbReference type="PROSITE-ProRule" id="PRU00309"/>
    </source>
</evidence>
<dbReference type="KEGG" id="cqu:CpipJ_CPIJ018553"/>
<keyword evidence="2 5" id="KW-0863">Zinc-finger</keyword>
<proteinExistence type="predicted"/>
<dbReference type="EnsemblMetazoa" id="CPIJ018553-RA">
    <property type="protein sequence ID" value="CPIJ018553-PA"/>
    <property type="gene ID" value="CPIJ018553"/>
</dbReference>
<dbReference type="AlphaFoldDB" id="B0XH93"/>
<dbReference type="eggNOG" id="ENOG502TAIR">
    <property type="taxonomic scope" value="Eukaryota"/>
</dbReference>
<evidence type="ECO:0000256" key="4">
    <source>
        <dbReference type="ARBA" id="ARBA00023125"/>
    </source>
</evidence>
<organism>
    <name type="scientific">Culex quinquefasciatus</name>
    <name type="common">Southern house mosquito</name>
    <name type="synonym">Culex pungens</name>
    <dbReference type="NCBI Taxonomy" id="7176"/>
    <lineage>
        <taxon>Eukaryota</taxon>
        <taxon>Metazoa</taxon>
        <taxon>Ecdysozoa</taxon>
        <taxon>Arthropoda</taxon>
        <taxon>Hexapoda</taxon>
        <taxon>Insecta</taxon>
        <taxon>Pterygota</taxon>
        <taxon>Neoptera</taxon>
        <taxon>Endopterygota</taxon>
        <taxon>Diptera</taxon>
        <taxon>Nematocera</taxon>
        <taxon>Culicoidea</taxon>
        <taxon>Culicidae</taxon>
        <taxon>Culicinae</taxon>
        <taxon>Culicini</taxon>
        <taxon>Culex</taxon>
        <taxon>Culex</taxon>
    </lineage>
</organism>
<evidence type="ECO:0000256" key="1">
    <source>
        <dbReference type="ARBA" id="ARBA00022723"/>
    </source>
</evidence>
<dbReference type="GO" id="GO:0008270">
    <property type="term" value="F:zinc ion binding"/>
    <property type="evidence" value="ECO:0007669"/>
    <property type="project" value="UniProtKB-KW"/>
</dbReference>
<dbReference type="SUPFAM" id="SSF57716">
    <property type="entry name" value="Glucocorticoid receptor-like (DNA-binding domain)"/>
    <property type="match status" value="1"/>
</dbReference>
<dbReference type="EMBL" id="DS233120">
    <property type="protein sequence ID" value="EDS28241.1"/>
    <property type="molecule type" value="Genomic_DNA"/>
</dbReference>
<keyword evidence="4 5" id="KW-0238">DNA-binding</keyword>
<dbReference type="VEuPathDB" id="VectorBase:CPIJ018553"/>
<dbReference type="VEuPathDB" id="VectorBase:CQUJHB009574"/>
<evidence type="ECO:0000313" key="10">
    <source>
        <dbReference type="Proteomes" id="UP000002320"/>
    </source>
</evidence>
<evidence type="ECO:0000313" key="9">
    <source>
        <dbReference type="EnsemblMetazoa" id="CPIJ018553-PA"/>
    </source>
</evidence>
<dbReference type="GO" id="GO:0003677">
    <property type="term" value="F:DNA binding"/>
    <property type="evidence" value="ECO:0007669"/>
    <property type="project" value="UniProtKB-UniRule"/>
</dbReference>
<evidence type="ECO:0000259" key="7">
    <source>
        <dbReference type="PROSITE" id="PS50950"/>
    </source>
</evidence>
<keyword evidence="3" id="KW-0862">Zinc</keyword>
<dbReference type="InParanoid" id="B0XH93"/>
<name>B0XH93_CULQU</name>
<dbReference type="HOGENOM" id="CLU_519974_0_0_1"/>
<evidence type="ECO:0000256" key="2">
    <source>
        <dbReference type="ARBA" id="ARBA00022771"/>
    </source>
</evidence>
<evidence type="ECO:0000256" key="3">
    <source>
        <dbReference type="ARBA" id="ARBA00022833"/>
    </source>
</evidence>
<gene>
    <name evidence="9" type="primary">6052815</name>
    <name evidence="8" type="ORF">CpipJ_CPIJ018553</name>
</gene>
<feature type="compositionally biased region" description="Polar residues" evidence="6">
    <location>
        <begin position="284"/>
        <end position="303"/>
    </location>
</feature>